<dbReference type="InterPro" id="IPR013083">
    <property type="entry name" value="Znf_RING/FYVE/PHD"/>
</dbReference>
<dbReference type="Pfam" id="PF12906">
    <property type="entry name" value="RINGv"/>
    <property type="match status" value="1"/>
</dbReference>
<comment type="caution">
    <text evidence="7">The sequence shown here is derived from an EMBL/GenBank/DDBJ whole genome shotgun (WGS) entry which is preliminary data.</text>
</comment>
<reference evidence="7" key="2">
    <citation type="journal article" date="2023" name="Plants (Basel)">
        <title>Annotation of the Turnera subulata (Passifloraceae) Draft Genome Reveals the S-Locus Evolved after the Divergence of Turneroideae from Passifloroideae in a Stepwise Manner.</title>
        <authorList>
            <person name="Henning P.M."/>
            <person name="Roalson E.H."/>
            <person name="Mir W."/>
            <person name="McCubbin A.G."/>
            <person name="Shore J.S."/>
        </authorList>
    </citation>
    <scope>NUCLEOTIDE SEQUENCE</scope>
    <source>
        <strain evidence="7">F60SS</strain>
    </source>
</reference>
<keyword evidence="5" id="KW-0812">Transmembrane</keyword>
<dbReference type="InterPro" id="IPR011016">
    <property type="entry name" value="Znf_RING-CH"/>
</dbReference>
<keyword evidence="1" id="KW-0479">Metal-binding</keyword>
<evidence type="ECO:0000313" key="7">
    <source>
        <dbReference type="EMBL" id="KAJ4846188.1"/>
    </source>
</evidence>
<reference evidence="7" key="1">
    <citation type="submission" date="2022-02" db="EMBL/GenBank/DDBJ databases">
        <authorList>
            <person name="Henning P.M."/>
            <person name="McCubbin A.G."/>
            <person name="Shore J.S."/>
        </authorList>
    </citation>
    <scope>NUCLEOTIDE SEQUENCE</scope>
    <source>
        <strain evidence="7">F60SS</strain>
        <tissue evidence="7">Leaves</tissue>
    </source>
</reference>
<dbReference type="PANTHER" id="PTHR46214:SF18">
    <property type="entry name" value="RING-CH-TYPE DOMAIN-CONTAINING PROTEIN"/>
    <property type="match status" value="1"/>
</dbReference>
<keyword evidence="8" id="KW-1185">Reference proteome</keyword>
<dbReference type="Proteomes" id="UP001141552">
    <property type="component" value="Unassembled WGS sequence"/>
</dbReference>
<accession>A0A9Q0GAI2</accession>
<dbReference type="SMART" id="SM00744">
    <property type="entry name" value="RINGv"/>
    <property type="match status" value="1"/>
</dbReference>
<dbReference type="GO" id="GO:0008270">
    <property type="term" value="F:zinc ion binding"/>
    <property type="evidence" value="ECO:0007669"/>
    <property type="project" value="UniProtKB-KW"/>
</dbReference>
<dbReference type="PROSITE" id="PS51292">
    <property type="entry name" value="ZF_RING_CH"/>
    <property type="match status" value="1"/>
</dbReference>
<dbReference type="AlphaFoldDB" id="A0A9Q0GAI2"/>
<feature type="domain" description="RING-CH-type" evidence="6">
    <location>
        <begin position="57"/>
        <end position="123"/>
    </location>
</feature>
<name>A0A9Q0GAI2_9ROSI</name>
<keyword evidence="2" id="KW-0863">Zinc-finger</keyword>
<keyword evidence="3" id="KW-0862">Zinc</keyword>
<evidence type="ECO:0000313" key="8">
    <source>
        <dbReference type="Proteomes" id="UP001141552"/>
    </source>
</evidence>
<dbReference type="SUPFAM" id="SSF57850">
    <property type="entry name" value="RING/U-box"/>
    <property type="match status" value="1"/>
</dbReference>
<feature type="compositionally biased region" description="Low complexity" evidence="4">
    <location>
        <begin position="11"/>
        <end position="29"/>
    </location>
</feature>
<proteinExistence type="predicted"/>
<feature type="region of interest" description="Disordered" evidence="4">
    <location>
        <begin position="1"/>
        <end position="36"/>
    </location>
</feature>
<evidence type="ECO:0000259" key="6">
    <source>
        <dbReference type="PROSITE" id="PS51292"/>
    </source>
</evidence>
<dbReference type="PANTHER" id="PTHR46214">
    <property type="entry name" value="ZINC FINGER, RING-CH-TYPE"/>
    <property type="match status" value="1"/>
</dbReference>
<evidence type="ECO:0000256" key="4">
    <source>
        <dbReference type="SAM" id="MobiDB-lite"/>
    </source>
</evidence>
<keyword evidence="5" id="KW-0472">Membrane</keyword>
<evidence type="ECO:0000256" key="1">
    <source>
        <dbReference type="ARBA" id="ARBA00022723"/>
    </source>
</evidence>
<evidence type="ECO:0000256" key="5">
    <source>
        <dbReference type="SAM" id="Phobius"/>
    </source>
</evidence>
<gene>
    <name evidence="7" type="ORF">Tsubulata_037246</name>
</gene>
<keyword evidence="5" id="KW-1133">Transmembrane helix</keyword>
<dbReference type="Gene3D" id="3.30.40.10">
    <property type="entry name" value="Zinc/RING finger domain, C3HC4 (zinc finger)"/>
    <property type="match status" value="1"/>
</dbReference>
<protein>
    <recommendedName>
        <fullName evidence="6">RING-CH-type domain-containing protein</fullName>
    </recommendedName>
</protein>
<dbReference type="EMBL" id="JAKUCV010001487">
    <property type="protein sequence ID" value="KAJ4846188.1"/>
    <property type="molecule type" value="Genomic_DNA"/>
</dbReference>
<evidence type="ECO:0000256" key="2">
    <source>
        <dbReference type="ARBA" id="ARBA00022771"/>
    </source>
</evidence>
<evidence type="ECO:0000256" key="3">
    <source>
        <dbReference type="ARBA" id="ARBA00022833"/>
    </source>
</evidence>
<organism evidence="7 8">
    <name type="scientific">Turnera subulata</name>
    <dbReference type="NCBI Taxonomy" id="218843"/>
    <lineage>
        <taxon>Eukaryota</taxon>
        <taxon>Viridiplantae</taxon>
        <taxon>Streptophyta</taxon>
        <taxon>Embryophyta</taxon>
        <taxon>Tracheophyta</taxon>
        <taxon>Spermatophyta</taxon>
        <taxon>Magnoliopsida</taxon>
        <taxon>eudicotyledons</taxon>
        <taxon>Gunneridae</taxon>
        <taxon>Pentapetalae</taxon>
        <taxon>rosids</taxon>
        <taxon>fabids</taxon>
        <taxon>Malpighiales</taxon>
        <taxon>Passifloraceae</taxon>
        <taxon>Turnera</taxon>
    </lineage>
</organism>
<feature type="transmembrane region" description="Helical" evidence="5">
    <location>
        <begin position="160"/>
        <end position="178"/>
    </location>
</feature>
<dbReference type="OrthoDB" id="1912066at2759"/>
<sequence>MSSRHREHHLSNINSNSSSSEMSVVSGEIGAHRGSSASDCLSEVDLESGELEMESHLDDKARRDCRICHLGLDGSRQENGVAVELGCSCKGDLGAAHKKCAETWFKIKGNMICEICGATALGIAGEQTNERQTATAVVSTAPPGTLILVEPRTFWHSRRVMNFLLACMVFAFVISWLFHFKVLS</sequence>